<dbReference type="PANTHER" id="PTHR44259:SF15">
    <property type="entry name" value="F-BOX PROTEIN KIB2-RELATED"/>
    <property type="match status" value="1"/>
</dbReference>
<evidence type="ECO:0000259" key="1">
    <source>
        <dbReference type="Pfam" id="PF00646"/>
    </source>
</evidence>
<organism evidence="3 4">
    <name type="scientific">Manihot esculenta</name>
    <name type="common">Cassava</name>
    <name type="synonym">Jatropha manihot</name>
    <dbReference type="NCBI Taxonomy" id="3983"/>
    <lineage>
        <taxon>Eukaryota</taxon>
        <taxon>Viridiplantae</taxon>
        <taxon>Streptophyta</taxon>
        <taxon>Embryophyta</taxon>
        <taxon>Tracheophyta</taxon>
        <taxon>Spermatophyta</taxon>
        <taxon>Magnoliopsida</taxon>
        <taxon>eudicotyledons</taxon>
        <taxon>Gunneridae</taxon>
        <taxon>Pentapetalae</taxon>
        <taxon>rosids</taxon>
        <taxon>fabids</taxon>
        <taxon>Malpighiales</taxon>
        <taxon>Euphorbiaceae</taxon>
        <taxon>Crotonoideae</taxon>
        <taxon>Manihoteae</taxon>
        <taxon>Manihot</taxon>
    </lineage>
</organism>
<dbReference type="OrthoDB" id="816910at2759"/>
<feature type="domain" description="KIB1-4 beta-propeller" evidence="2">
    <location>
        <begin position="99"/>
        <end position="397"/>
    </location>
</feature>
<evidence type="ECO:0000313" key="4">
    <source>
        <dbReference type="Proteomes" id="UP000091857"/>
    </source>
</evidence>
<dbReference type="InterPro" id="IPR005174">
    <property type="entry name" value="KIB1-4_b-propeller"/>
</dbReference>
<dbReference type="STRING" id="3983.A0A2C9VIM2"/>
<dbReference type="SUPFAM" id="SSF81383">
    <property type="entry name" value="F-box domain"/>
    <property type="match status" value="1"/>
</dbReference>
<feature type="domain" description="F-box" evidence="1">
    <location>
        <begin position="32"/>
        <end position="68"/>
    </location>
</feature>
<proteinExistence type="predicted"/>
<evidence type="ECO:0000313" key="3">
    <source>
        <dbReference type="EMBL" id="OAY45332.1"/>
    </source>
</evidence>
<comment type="caution">
    <text evidence="3">The sequence shown here is derived from an EMBL/GenBank/DDBJ whole genome shotgun (WGS) entry which is preliminary data.</text>
</comment>
<dbReference type="PANTHER" id="PTHR44259">
    <property type="entry name" value="OS07G0183000 PROTEIN-RELATED"/>
    <property type="match status" value="1"/>
</dbReference>
<name>A0A2C9VIM2_MANES</name>
<dbReference type="Gene3D" id="1.20.1280.50">
    <property type="match status" value="1"/>
</dbReference>
<dbReference type="InterPro" id="IPR001810">
    <property type="entry name" value="F-box_dom"/>
</dbReference>
<dbReference type="AlphaFoldDB" id="A0A2C9VIM2"/>
<evidence type="ECO:0000259" key="2">
    <source>
        <dbReference type="Pfam" id="PF03478"/>
    </source>
</evidence>
<reference evidence="4" key="1">
    <citation type="journal article" date="2016" name="Nat. Biotechnol.">
        <title>Sequencing wild and cultivated cassava and related species reveals extensive interspecific hybridization and genetic diversity.</title>
        <authorList>
            <person name="Bredeson J.V."/>
            <person name="Lyons J.B."/>
            <person name="Prochnik S.E."/>
            <person name="Wu G.A."/>
            <person name="Ha C.M."/>
            <person name="Edsinger-Gonzales E."/>
            <person name="Grimwood J."/>
            <person name="Schmutz J."/>
            <person name="Rabbi I.Y."/>
            <person name="Egesi C."/>
            <person name="Nauluvula P."/>
            <person name="Lebot V."/>
            <person name="Ndunguru J."/>
            <person name="Mkamilo G."/>
            <person name="Bart R.S."/>
            <person name="Setter T.L."/>
            <person name="Gleadow R.M."/>
            <person name="Kulakow P."/>
            <person name="Ferguson M.E."/>
            <person name="Rounsley S."/>
            <person name="Rokhsar D.S."/>
        </authorList>
    </citation>
    <scope>NUCLEOTIDE SEQUENCE [LARGE SCALE GENOMIC DNA]</scope>
    <source>
        <strain evidence="4">cv. AM560-2</strain>
    </source>
</reference>
<dbReference type="Pfam" id="PF03478">
    <property type="entry name" value="Beta-prop_KIB1-4"/>
    <property type="match status" value="1"/>
</dbReference>
<gene>
    <name evidence="3" type="ORF">MANES_07G051600v8</name>
</gene>
<dbReference type="InterPro" id="IPR050942">
    <property type="entry name" value="F-box_BR-signaling"/>
</dbReference>
<dbReference type="Proteomes" id="UP000091857">
    <property type="component" value="Chromosome 7"/>
</dbReference>
<dbReference type="Pfam" id="PF00646">
    <property type="entry name" value="F-box"/>
    <property type="match status" value="1"/>
</dbReference>
<sequence>MAIKGSPSSASASASTAMLEFLGNSFNDKRDWSQLQPELLELILSKLSFVQIIHFKAVCSSWRSIAESYVSSSCYAPFPQTPWLLLPPNQECDTDTRCFFSLEDEKVYQIKNMGNQFGNDAWCVGSSHGWLLLLDDKAKPFLLNPFSQVRIQMPTIENFINELFGSKFIRELRKFFHTKAVLLSDPSRDKNYGVVVIFGYYSRLAFWAKGDSAWTVLDGASEGYSDIICCNDLLYALTLDNSIEVWDFHTSLPIKRREIPRKMVEATEFYFKGSHSKQSYLVESSGELLLVMRYLGNSVDQESQPFYEPDLLNDVDPPPLLCPYQTLMFHVHKLDSNEQKWVEVDNLKNEALFLGGNHSMSLSAQEFSGFEKNCIYFTDDYWELMNEGDLYGGHDLGKFSLEDKTVKPFYDCDLARIDPPPFWIVPNPW</sequence>
<dbReference type="OMA" id="VKHEDIG"/>
<keyword evidence="4" id="KW-1185">Reference proteome</keyword>
<dbReference type="InterPro" id="IPR036047">
    <property type="entry name" value="F-box-like_dom_sf"/>
</dbReference>
<accession>A0A2C9VIM2</accession>
<dbReference type="EMBL" id="CM004393">
    <property type="protein sequence ID" value="OAY45332.1"/>
    <property type="molecule type" value="Genomic_DNA"/>
</dbReference>
<dbReference type="Gramene" id="Manes.07G051600.2.v8.1">
    <property type="protein sequence ID" value="Manes.07G051600.2.v8.1.CDS.1"/>
    <property type="gene ID" value="Manes.07G051600.v8.1"/>
</dbReference>
<evidence type="ECO:0008006" key="5">
    <source>
        <dbReference type="Google" id="ProtNLM"/>
    </source>
</evidence>
<protein>
    <recommendedName>
        <fullName evidence="5">F-box domain-containing protein</fullName>
    </recommendedName>
</protein>